<comment type="subcellular location">
    <subcellularLocation>
        <location evidence="2">Cell surface</location>
    </subcellularLocation>
    <subcellularLocation>
        <location evidence="9">Cytoplasm</location>
    </subcellularLocation>
    <subcellularLocation>
        <location evidence="8">Secreted</location>
        <location evidence="8">Capsule</location>
    </subcellularLocation>
    <subcellularLocation>
        <location evidence="1">Secreted</location>
        <location evidence="1">Cell wall</location>
    </subcellularLocation>
</comment>
<evidence type="ECO:0000256" key="3">
    <source>
        <dbReference type="ARBA" id="ARBA00006607"/>
    </source>
</evidence>
<dbReference type="InterPro" id="IPR027413">
    <property type="entry name" value="GROEL-like_equatorial_sf"/>
</dbReference>
<feature type="binding site" evidence="9">
    <location>
        <begin position="29"/>
        <end position="32"/>
    </location>
    <ligand>
        <name>ATP</name>
        <dbReference type="ChEBI" id="CHEBI:30616"/>
    </ligand>
</feature>
<dbReference type="RefSeq" id="WP_131465901.1">
    <property type="nucleotide sequence ID" value="NZ_SJJY01000007.1"/>
</dbReference>
<accession>A0ABY1ZZ29</accession>
<dbReference type="Pfam" id="PF00118">
    <property type="entry name" value="Cpn60_TCP1"/>
    <property type="match status" value="1"/>
</dbReference>
<evidence type="ECO:0000256" key="11">
    <source>
        <dbReference type="RuleBase" id="RU000419"/>
    </source>
</evidence>
<comment type="function">
    <text evidence="9 11">Together with its co-chaperonin GroES, plays an essential role in assisting protein folding. The GroEL-GroES system forms a nano-cage that allows encapsulation of the non-native substrate proteins and provides a physical environment optimized to promote and accelerate protein folding.</text>
</comment>
<evidence type="ECO:0000256" key="7">
    <source>
        <dbReference type="ARBA" id="ARBA00023235"/>
    </source>
</evidence>
<gene>
    <name evidence="9 12" type="primary">groL</name>
    <name evidence="9" type="synonym">groEL</name>
    <name evidence="12" type="ORF">E0H58_29955</name>
</gene>
<feature type="binding site" evidence="9">
    <location>
        <begin position="86"/>
        <end position="90"/>
    </location>
    <ligand>
        <name>ATP</name>
        <dbReference type="ChEBI" id="CHEBI:30616"/>
    </ligand>
</feature>
<dbReference type="SUPFAM" id="SSF54849">
    <property type="entry name" value="GroEL-intermediate domain like"/>
    <property type="match status" value="1"/>
</dbReference>
<organism evidence="12 13">
    <name type="scientific">Kribbella speibonae</name>
    <dbReference type="NCBI Taxonomy" id="1572660"/>
    <lineage>
        <taxon>Bacteria</taxon>
        <taxon>Bacillati</taxon>
        <taxon>Actinomycetota</taxon>
        <taxon>Actinomycetes</taxon>
        <taxon>Propionibacteriales</taxon>
        <taxon>Kribbellaceae</taxon>
        <taxon>Kribbella</taxon>
    </lineage>
</organism>
<evidence type="ECO:0000256" key="6">
    <source>
        <dbReference type="ARBA" id="ARBA00023186"/>
    </source>
</evidence>
<dbReference type="EMBL" id="SJJY01000007">
    <property type="protein sequence ID" value="TCC20343.1"/>
    <property type="molecule type" value="Genomic_DNA"/>
</dbReference>
<evidence type="ECO:0000313" key="13">
    <source>
        <dbReference type="Proteomes" id="UP000292385"/>
    </source>
</evidence>
<dbReference type="InterPro" id="IPR018370">
    <property type="entry name" value="Chaperonin_Cpn60_CS"/>
</dbReference>
<evidence type="ECO:0000256" key="4">
    <source>
        <dbReference type="ARBA" id="ARBA00022741"/>
    </source>
</evidence>
<comment type="caution">
    <text evidence="9">Lacks conserved residue(s) required for the propagation of feature annotation.</text>
</comment>
<feature type="binding site" evidence="9">
    <location>
        <begin position="477"/>
        <end position="479"/>
    </location>
    <ligand>
        <name>ATP</name>
        <dbReference type="ChEBI" id="CHEBI:30616"/>
    </ligand>
</feature>
<feature type="binding site" evidence="9">
    <location>
        <position position="493"/>
    </location>
    <ligand>
        <name>ATP</name>
        <dbReference type="ChEBI" id="CHEBI:30616"/>
    </ligand>
</feature>
<dbReference type="NCBIfam" id="TIGR02348">
    <property type="entry name" value="GroEL"/>
    <property type="match status" value="1"/>
</dbReference>
<keyword evidence="4 9" id="KW-0547">Nucleotide-binding</keyword>
<dbReference type="Gene3D" id="3.50.7.10">
    <property type="entry name" value="GroEL"/>
    <property type="match status" value="1"/>
</dbReference>
<dbReference type="NCBIfam" id="NF009487">
    <property type="entry name" value="PRK12849.1"/>
    <property type="match status" value="1"/>
</dbReference>
<keyword evidence="5 9" id="KW-0067">ATP-binding</keyword>
<comment type="similarity">
    <text evidence="3 9 10">Belongs to the chaperonin (HSP60) family.</text>
</comment>
<evidence type="ECO:0000256" key="10">
    <source>
        <dbReference type="RuleBase" id="RU000418"/>
    </source>
</evidence>
<dbReference type="InterPro" id="IPR027410">
    <property type="entry name" value="TCP-1-like_intermed_sf"/>
</dbReference>
<dbReference type="Proteomes" id="UP000292385">
    <property type="component" value="Unassembled WGS sequence"/>
</dbReference>
<dbReference type="CDD" id="cd03344">
    <property type="entry name" value="GroEL"/>
    <property type="match status" value="1"/>
</dbReference>
<keyword evidence="6 9" id="KW-0143">Chaperone</keyword>
<reference evidence="12 13" key="1">
    <citation type="submission" date="2019-02" db="EMBL/GenBank/DDBJ databases">
        <title>Kribbella capetownensis sp. nov. and Kribbella speibonae sp. nov., isolated from soil.</title>
        <authorList>
            <person name="Curtis S.M."/>
            <person name="Norton I."/>
            <person name="Everest G.J."/>
            <person name="Meyers P.R."/>
        </authorList>
    </citation>
    <scope>NUCLEOTIDE SEQUENCE [LARGE SCALE GENOMIC DNA]</scope>
    <source>
        <strain evidence="12 13">SK5</strain>
    </source>
</reference>
<keyword evidence="13" id="KW-1185">Reference proteome</keyword>
<dbReference type="NCBIfam" id="NF009489">
    <property type="entry name" value="PRK12851.1"/>
    <property type="match status" value="1"/>
</dbReference>
<evidence type="ECO:0000256" key="8">
    <source>
        <dbReference type="ARBA" id="ARBA00025702"/>
    </source>
</evidence>
<evidence type="ECO:0000313" key="12">
    <source>
        <dbReference type="EMBL" id="TCC20343.1"/>
    </source>
</evidence>
<dbReference type="EC" id="5.6.1.7" evidence="9"/>
<comment type="subunit">
    <text evidence="9 11">Forms a cylinder of 14 subunits composed of two heptameric rings stacked back-to-back. Interacts with the co-chaperonin GroES.</text>
</comment>
<dbReference type="InterPro" id="IPR001844">
    <property type="entry name" value="Cpn60/GroEL"/>
</dbReference>
<keyword evidence="7 9" id="KW-0413">Isomerase</keyword>
<dbReference type="SUPFAM" id="SSF48592">
    <property type="entry name" value="GroEL equatorial domain-like"/>
    <property type="match status" value="1"/>
</dbReference>
<dbReference type="NCBIfam" id="NF009488">
    <property type="entry name" value="PRK12850.1"/>
    <property type="match status" value="1"/>
</dbReference>
<dbReference type="SUPFAM" id="SSF52029">
    <property type="entry name" value="GroEL apical domain-like"/>
    <property type="match status" value="1"/>
</dbReference>
<comment type="caution">
    <text evidence="12">The sequence shown here is derived from an EMBL/GenBank/DDBJ whole genome shotgun (WGS) entry which is preliminary data.</text>
</comment>
<dbReference type="PANTHER" id="PTHR45633">
    <property type="entry name" value="60 KDA HEAT SHOCK PROTEIN, MITOCHONDRIAL"/>
    <property type="match status" value="1"/>
</dbReference>
<feature type="binding site" evidence="9">
    <location>
        <position position="413"/>
    </location>
    <ligand>
        <name>ATP</name>
        <dbReference type="ChEBI" id="CHEBI:30616"/>
    </ligand>
</feature>
<evidence type="ECO:0000256" key="1">
    <source>
        <dbReference type="ARBA" id="ARBA00004191"/>
    </source>
</evidence>
<evidence type="ECO:0000256" key="2">
    <source>
        <dbReference type="ARBA" id="ARBA00004241"/>
    </source>
</evidence>
<dbReference type="PRINTS" id="PR00298">
    <property type="entry name" value="CHAPERONIN60"/>
</dbReference>
<protein>
    <recommendedName>
        <fullName evidence="9">Chaperonin GroEL</fullName>
        <ecNumber evidence="9">5.6.1.7</ecNumber>
    </recommendedName>
    <alternativeName>
        <fullName evidence="9">60 kDa chaperonin</fullName>
    </alternativeName>
    <alternativeName>
        <fullName evidence="9">Chaperonin-60</fullName>
        <shortName evidence="9">Cpn60</shortName>
    </alternativeName>
</protein>
<dbReference type="HAMAP" id="MF_00600">
    <property type="entry name" value="CH60"/>
    <property type="match status" value="1"/>
</dbReference>
<evidence type="ECO:0000256" key="9">
    <source>
        <dbReference type="HAMAP-Rule" id="MF_00600"/>
    </source>
</evidence>
<evidence type="ECO:0000256" key="5">
    <source>
        <dbReference type="ARBA" id="ARBA00022840"/>
    </source>
</evidence>
<dbReference type="InterPro" id="IPR027409">
    <property type="entry name" value="GroEL-like_apical_dom_sf"/>
</dbReference>
<proteinExistence type="inferred from homology"/>
<dbReference type="InterPro" id="IPR002423">
    <property type="entry name" value="Cpn60/GroEL/TCP-1"/>
</dbReference>
<dbReference type="Gene3D" id="3.30.260.10">
    <property type="entry name" value="TCP-1-like chaperonin intermediate domain"/>
    <property type="match status" value="1"/>
</dbReference>
<dbReference type="Gene3D" id="1.10.560.10">
    <property type="entry name" value="GroEL-like equatorial domain"/>
    <property type="match status" value="1"/>
</dbReference>
<dbReference type="PROSITE" id="PS00296">
    <property type="entry name" value="CHAPERONINS_CPN60"/>
    <property type="match status" value="1"/>
</dbReference>
<dbReference type="NCBIfam" id="NF000592">
    <property type="entry name" value="PRK00013.1"/>
    <property type="match status" value="1"/>
</dbReference>
<name>A0ABY1ZZ29_9ACTN</name>
<sequence length="541" mass="56999">MPKLIAFDEEARRGLERGMNTLADAVKVTLGPKGRNVVLEKKWGAPTITNDGVSIAKEIELEDPYEKIGAELVKEVAKKTDDVAGDGTTTATVLAQALVREGLRNVAAGANPMGLKKGIEKATEAVSEQLLALAKPVETREQIAATASISAADTQVGSIIAEAMDKVGKEGVITVEESNTFGLELELTEGMRFDKGYISPYFVTDTDRMEAVLDDPYILVVNSKIGSIKDLVPVLEKVMQTGKPLAIIAEDVEGEALATLVVNKIKGTFKAVAVKAPGFGDRRKAMLVDIAVLTGGEVISEEVGLKLDTVDLELLGQARKIVVTKDETTIVEGSGDADQITGRVNQIRAEIEKSDSDYDREKLQERLAKLAGGVAVIKVGAATEVELKERKHRIEDAVRNAKAAVEEGIVAGGGVALLQASVVAFEKLELEGDEATGAEIVRKAVEAPLKQIAVNAGLEGGVVVEKVRNLEPGHGLNAATGEYVDLIKTGIIDPAKVTRSALQNAASIAALFLTTEAVIADKPEKAAAAPGGAPDMGGMDF</sequence>
<keyword evidence="9" id="KW-0963">Cytoplasm</keyword>